<dbReference type="InterPro" id="IPR050268">
    <property type="entry name" value="NADH-dep_flavin_reductase"/>
</dbReference>
<dbReference type="SMART" id="SM00903">
    <property type="entry name" value="Flavin_Reduct"/>
    <property type="match status" value="1"/>
</dbReference>
<evidence type="ECO:0000313" key="4">
    <source>
        <dbReference type="EMBL" id="KWX23890.1"/>
    </source>
</evidence>
<evidence type="ECO:0000256" key="1">
    <source>
        <dbReference type="ARBA" id="ARBA00008898"/>
    </source>
</evidence>
<reference evidence="4 5" key="1">
    <citation type="submission" date="2015-07" db="EMBL/GenBank/DDBJ databases">
        <title>A draft genome sequence of Mycobacterium wolinskyi.</title>
        <authorList>
            <person name="de Man T.J."/>
            <person name="Perry K.A."/>
            <person name="Coulliette A.D."/>
            <person name="Jensen B."/>
            <person name="Toney N.C."/>
            <person name="Limbago B.M."/>
            <person name="Noble-Wang J."/>
        </authorList>
    </citation>
    <scope>NUCLEOTIDE SEQUENCE [LARGE SCALE GENOMIC DNA]</scope>
    <source>
        <strain evidence="4 5">CDC_01</strain>
    </source>
</reference>
<protein>
    <submittedName>
        <fullName evidence="4">Oxidoreductase</fullName>
    </submittedName>
</protein>
<dbReference type="GO" id="GO:0010181">
    <property type="term" value="F:FMN binding"/>
    <property type="evidence" value="ECO:0007669"/>
    <property type="project" value="InterPro"/>
</dbReference>
<dbReference type="EMBL" id="LGTW01000007">
    <property type="protein sequence ID" value="KWX23890.1"/>
    <property type="molecule type" value="Genomic_DNA"/>
</dbReference>
<name>A0A132PNI3_9MYCO</name>
<dbReference type="Proteomes" id="UP000070612">
    <property type="component" value="Unassembled WGS sequence"/>
</dbReference>
<dbReference type="PATRIC" id="fig|59750.3.peg.6797"/>
<accession>A0A132PNI3</accession>
<proteinExistence type="inferred from homology"/>
<dbReference type="Pfam" id="PF01613">
    <property type="entry name" value="Flavin_Reduct"/>
    <property type="match status" value="1"/>
</dbReference>
<evidence type="ECO:0000313" key="5">
    <source>
        <dbReference type="Proteomes" id="UP000070612"/>
    </source>
</evidence>
<dbReference type="RefSeq" id="WP_067849619.1">
    <property type="nucleotide sequence ID" value="NZ_LGTW01000007.1"/>
</dbReference>
<comment type="caution">
    <text evidence="4">The sequence shown here is derived from an EMBL/GenBank/DDBJ whole genome shotgun (WGS) entry which is preliminary data.</text>
</comment>
<gene>
    <name evidence="4" type="ORF">AFM11_13510</name>
</gene>
<feature type="domain" description="Flavin reductase like" evidence="3">
    <location>
        <begin position="13"/>
        <end position="155"/>
    </location>
</feature>
<sequence>MTVGLGEDVKQFHRRFVTGVTVVTTMPAATPYGLALNAFASVSVSPATVLACVAKSSSTHDVLAEAQRFAVNLLAHDQLAVANRFATKAADKFDGLDWAVGEFGCPILSGTCAHLEAEVTTRVPTSTHTVFIGEVLRAVSTDRPPLVYAASRFFDGGALRPVSPEPSC</sequence>
<dbReference type="GO" id="GO:0042602">
    <property type="term" value="F:riboflavin reductase (NADPH) activity"/>
    <property type="evidence" value="ECO:0007669"/>
    <property type="project" value="TreeGrafter"/>
</dbReference>
<organism evidence="4 5">
    <name type="scientific">Mycolicibacterium wolinskyi</name>
    <dbReference type="NCBI Taxonomy" id="59750"/>
    <lineage>
        <taxon>Bacteria</taxon>
        <taxon>Bacillati</taxon>
        <taxon>Actinomycetota</taxon>
        <taxon>Actinomycetes</taxon>
        <taxon>Mycobacteriales</taxon>
        <taxon>Mycobacteriaceae</taxon>
        <taxon>Mycolicibacterium</taxon>
    </lineage>
</organism>
<dbReference type="AlphaFoldDB" id="A0A132PNI3"/>
<dbReference type="PANTHER" id="PTHR30466:SF11">
    <property type="entry name" value="FLAVIN-DEPENDENT MONOOXYGENASE, REDUCTASE SUBUNIT HSAB"/>
    <property type="match status" value="1"/>
</dbReference>
<evidence type="ECO:0000256" key="2">
    <source>
        <dbReference type="ARBA" id="ARBA00023002"/>
    </source>
</evidence>
<evidence type="ECO:0000259" key="3">
    <source>
        <dbReference type="SMART" id="SM00903"/>
    </source>
</evidence>
<dbReference type="PANTHER" id="PTHR30466">
    <property type="entry name" value="FLAVIN REDUCTASE"/>
    <property type="match status" value="1"/>
</dbReference>
<dbReference type="SUPFAM" id="SSF50475">
    <property type="entry name" value="FMN-binding split barrel"/>
    <property type="match status" value="1"/>
</dbReference>
<dbReference type="Gene3D" id="2.30.110.10">
    <property type="entry name" value="Electron Transport, Fmn-binding Protein, Chain A"/>
    <property type="match status" value="1"/>
</dbReference>
<comment type="similarity">
    <text evidence="1">Belongs to the non-flavoprotein flavin reductase family.</text>
</comment>
<dbReference type="InterPro" id="IPR012349">
    <property type="entry name" value="Split_barrel_FMN-bd"/>
</dbReference>
<dbReference type="InterPro" id="IPR002563">
    <property type="entry name" value="Flavin_Rdtase-like_dom"/>
</dbReference>
<keyword evidence="2" id="KW-0560">Oxidoreductase</keyword>
<keyword evidence="5" id="KW-1185">Reference proteome</keyword>